<accession>A0A2G0CE93</accession>
<feature type="domain" description="M23ase beta-sheet core" evidence="1">
    <location>
        <begin position="43"/>
        <end position="106"/>
    </location>
</feature>
<name>A0A2G0CE93_9BACT</name>
<dbReference type="RefSeq" id="WP_099106627.1">
    <property type="nucleotide sequence ID" value="NZ_JAATJF010000004.1"/>
</dbReference>
<dbReference type="InterPro" id="IPR011055">
    <property type="entry name" value="Dup_hybrid_motif"/>
</dbReference>
<dbReference type="Gene3D" id="2.70.70.10">
    <property type="entry name" value="Glucose Permease (Domain IIA)"/>
    <property type="match status" value="1"/>
</dbReference>
<evidence type="ECO:0000313" key="2">
    <source>
        <dbReference type="EMBL" id="PHK98240.1"/>
    </source>
</evidence>
<gene>
    <name evidence="2" type="ORF">CGL56_11085</name>
</gene>
<dbReference type="CDD" id="cd12797">
    <property type="entry name" value="M23_peptidase"/>
    <property type="match status" value="1"/>
</dbReference>
<dbReference type="InterPro" id="IPR016047">
    <property type="entry name" value="M23ase_b-sheet_dom"/>
</dbReference>
<organism evidence="2 3">
    <name type="scientific">Neolewinella marina</name>
    <dbReference type="NCBI Taxonomy" id="438751"/>
    <lineage>
        <taxon>Bacteria</taxon>
        <taxon>Pseudomonadati</taxon>
        <taxon>Bacteroidota</taxon>
        <taxon>Saprospiria</taxon>
        <taxon>Saprospirales</taxon>
        <taxon>Lewinellaceae</taxon>
        <taxon>Neolewinella</taxon>
    </lineage>
</organism>
<dbReference type="PANTHER" id="PTHR21666">
    <property type="entry name" value="PEPTIDASE-RELATED"/>
    <property type="match status" value="1"/>
</dbReference>
<dbReference type="Pfam" id="PF01551">
    <property type="entry name" value="Peptidase_M23"/>
    <property type="match status" value="1"/>
</dbReference>
<sequence length="564" mass="62385">MRYPFWILFCLLLSFSLAGQYAPPLRGPLLITGTFGELRSNHYHGGLDFRAAVGTPVLAVADGFVSRVKISSGGFGQAVYVDHPDGKRSVYGHLEVLAPELKDTIRRLQYARESFEIDFRPDSTAFPVRRGQTIGGVGNRGFSFGPHLHFELREAATDAQLNPLSLGYAVADTRTPQLRNLRVYTWQEGGEDPTAKSYDLIRKELPDTLVVDATRIGFGLKAYDRQNSMPNWNGIYRATLCTDSTEVFSFDFDRVPLEKTQYINALTDYGEWQRNSSWYYRLFTPVAEAAFWADTAPAAGAGLIELCPGVPVRISITAADFAGNTSAVSLVVVHRPADSPSAGTTAPPAPRYQYYLPSGEASIIDTGGMRLELEAPALYEDLRFRYTRLVDGSEGYLSDVHQLHDTETALHGRARLRIRPRVAVPDSLRSRAYIGKCGNGGSPRAVGGTWQPDGSMLVEIGSFGDYAILLDREPPRIRIRDFPTDLRGRSAFSLLVDDAVGGELTYRATVDGKWVLLEFDAKSGTLSHTFEKSHPIGGNTTHQFELEVVDARGNRATFSRPFRR</sequence>
<dbReference type="OrthoDB" id="9810477at2"/>
<reference evidence="2 3" key="1">
    <citation type="submission" date="2017-10" db="EMBL/GenBank/DDBJ databases">
        <title>The draft genome sequence of Lewinella marina KCTC 32374.</title>
        <authorList>
            <person name="Wang K."/>
        </authorList>
    </citation>
    <scope>NUCLEOTIDE SEQUENCE [LARGE SCALE GENOMIC DNA]</scope>
    <source>
        <strain evidence="2 3">MKG-38</strain>
    </source>
</reference>
<evidence type="ECO:0000313" key="3">
    <source>
        <dbReference type="Proteomes" id="UP000226437"/>
    </source>
</evidence>
<dbReference type="PANTHER" id="PTHR21666:SF285">
    <property type="entry name" value="M23 FAMILY METALLOPEPTIDASE"/>
    <property type="match status" value="1"/>
</dbReference>
<dbReference type="InterPro" id="IPR050570">
    <property type="entry name" value="Cell_wall_metabolism_enzyme"/>
</dbReference>
<dbReference type="GO" id="GO:0004222">
    <property type="term" value="F:metalloendopeptidase activity"/>
    <property type="evidence" value="ECO:0007669"/>
    <property type="project" value="TreeGrafter"/>
</dbReference>
<proteinExistence type="predicted"/>
<dbReference type="EMBL" id="PDLO01000004">
    <property type="protein sequence ID" value="PHK98240.1"/>
    <property type="molecule type" value="Genomic_DNA"/>
</dbReference>
<dbReference type="Proteomes" id="UP000226437">
    <property type="component" value="Unassembled WGS sequence"/>
</dbReference>
<dbReference type="SUPFAM" id="SSF51261">
    <property type="entry name" value="Duplicated hybrid motif"/>
    <property type="match status" value="1"/>
</dbReference>
<keyword evidence="3" id="KW-1185">Reference proteome</keyword>
<dbReference type="AlphaFoldDB" id="A0A2G0CE93"/>
<protein>
    <recommendedName>
        <fullName evidence="1">M23ase beta-sheet core domain-containing protein</fullName>
    </recommendedName>
</protein>
<evidence type="ECO:0000259" key="1">
    <source>
        <dbReference type="Pfam" id="PF01551"/>
    </source>
</evidence>
<comment type="caution">
    <text evidence="2">The sequence shown here is derived from an EMBL/GenBank/DDBJ whole genome shotgun (WGS) entry which is preliminary data.</text>
</comment>